<keyword evidence="2" id="KW-0812">Transmembrane</keyword>
<keyword evidence="2" id="KW-1133">Transmembrane helix</keyword>
<protein>
    <submittedName>
        <fullName evidence="4">Uncharacterized protein</fullName>
    </submittedName>
</protein>
<dbReference type="VEuPathDB" id="FungiDB:BCV72DRAFT_141957"/>
<keyword evidence="3" id="KW-0732">Signal</keyword>
<sequence length="366" mass="40393">MKSTSTLAIIFCVLLSMVTSQPLIRPRGLKGCYKKATLTMYWIPKEGDPDMLNNGKVVKLTGSKTKKLKTTDGDTIAKVSKVTYEKFQMEGTGLLKNGVMVNLDHGEDTFLKVDRGDHPYGLGGDDDNSLVPWVSVASNDVKVGTKLYVKELDGVKLPDGKTHNGCVRVDDEGWSFGGCQLDFFTLQFTAYQKLEHKLPDKVTVEKKDCKILNYVTKAGAYSEEGVSSEGVFSWLLRRSIAGGRSIIFLFNFFLLLFFAVFFCFLFGHSCLNIIKCRSQRGHRFGHQSVNTALGLHVQVASSCVSAPTCCGISCRGRLHAMHVKSFSFFAFLIESFFCLCNSSSSSSNTLDDTDDRSDTSSKNGSK</sequence>
<dbReference type="EMBL" id="KV921640">
    <property type="protein sequence ID" value="ORE12570.1"/>
    <property type="molecule type" value="Genomic_DNA"/>
</dbReference>
<gene>
    <name evidence="4" type="ORF">BCV71DRAFT_223502</name>
</gene>
<feature type="signal peptide" evidence="3">
    <location>
        <begin position="1"/>
        <end position="20"/>
    </location>
</feature>
<keyword evidence="2" id="KW-0472">Membrane</keyword>
<evidence type="ECO:0000313" key="4">
    <source>
        <dbReference type="EMBL" id="ORE12570.1"/>
    </source>
</evidence>
<evidence type="ECO:0000313" key="5">
    <source>
        <dbReference type="Proteomes" id="UP000242381"/>
    </source>
</evidence>
<evidence type="ECO:0000256" key="1">
    <source>
        <dbReference type="SAM" id="MobiDB-lite"/>
    </source>
</evidence>
<accession>A0A1X0RKQ5</accession>
<feature type="chain" id="PRO_5012032471" evidence="3">
    <location>
        <begin position="21"/>
        <end position="366"/>
    </location>
</feature>
<feature type="transmembrane region" description="Helical" evidence="2">
    <location>
        <begin position="246"/>
        <end position="274"/>
    </location>
</feature>
<evidence type="ECO:0000256" key="2">
    <source>
        <dbReference type="SAM" id="Phobius"/>
    </source>
</evidence>
<dbReference type="CDD" id="cd22785">
    <property type="entry name" value="DPBB_MltA-like"/>
    <property type="match status" value="1"/>
</dbReference>
<evidence type="ECO:0000256" key="3">
    <source>
        <dbReference type="SAM" id="SignalP"/>
    </source>
</evidence>
<reference evidence="4 5" key="1">
    <citation type="journal article" date="2016" name="Proc. Natl. Acad. Sci. U.S.A.">
        <title>Lipid metabolic changes in an early divergent fungus govern the establishment of a mutualistic symbiosis with endobacteria.</title>
        <authorList>
            <person name="Lastovetsky O.A."/>
            <person name="Gaspar M.L."/>
            <person name="Mondo S.J."/>
            <person name="LaButti K.M."/>
            <person name="Sandor L."/>
            <person name="Grigoriev I.V."/>
            <person name="Henry S.A."/>
            <person name="Pawlowska T.E."/>
        </authorList>
    </citation>
    <scope>NUCLEOTIDE SEQUENCE [LARGE SCALE GENOMIC DNA]</scope>
    <source>
        <strain evidence="4 5">ATCC 11559</strain>
    </source>
</reference>
<dbReference type="Proteomes" id="UP000242381">
    <property type="component" value="Unassembled WGS sequence"/>
</dbReference>
<feature type="region of interest" description="Disordered" evidence="1">
    <location>
        <begin position="344"/>
        <end position="366"/>
    </location>
</feature>
<dbReference type="AlphaFoldDB" id="A0A1X0RKQ5"/>
<name>A0A1X0RKQ5_RHIZD</name>
<organism evidence="4 5">
    <name type="scientific">Rhizopus microsporus</name>
    <dbReference type="NCBI Taxonomy" id="58291"/>
    <lineage>
        <taxon>Eukaryota</taxon>
        <taxon>Fungi</taxon>
        <taxon>Fungi incertae sedis</taxon>
        <taxon>Mucoromycota</taxon>
        <taxon>Mucoromycotina</taxon>
        <taxon>Mucoromycetes</taxon>
        <taxon>Mucorales</taxon>
        <taxon>Mucorineae</taxon>
        <taxon>Rhizopodaceae</taxon>
        <taxon>Rhizopus</taxon>
    </lineage>
</organism>
<dbReference type="OMA" id="MYWIPKE"/>
<proteinExistence type="predicted"/>